<protein>
    <submittedName>
        <fullName evidence="3">Uncharacterized protein</fullName>
    </submittedName>
</protein>
<evidence type="ECO:0000256" key="1">
    <source>
        <dbReference type="SAM" id="Coils"/>
    </source>
</evidence>
<gene>
    <name evidence="3" type="ORF">THAOC_31331</name>
</gene>
<sequence>MDNTSPPSQSSDTRTGYTEKFQDLLSFLDKVSSGLTEQETGENRRGLCDISNDQDKKTPVDVAASNATASKTIARKREKYIWEIFDEESENTVVKLEDNIGPASNDDVPLPLGQKRAHLVLPGDARKQLSELRNSAEKVAKQFASMKNELKEKRRVVENLHKERLAAEKSHNDAVKTAKQLHDARFDDIKRRFKETEHEHIRVQANLEQECVALNKRVETLSADIATTDRQEKETIERLKREGESDLQKARLVWQHAEKEDLKKRDRSLAPRLKKDAAKQVEPKLKAIIEGHEESIVRLERQTSRDIERYKLELYRQSQERFRCESKTIRSEVKKSRDKQVTELLSKLALTQVDHERELNCIRNNHSQRMQLLQKQHDISVSGIKQKHVLDKEDMIARSESSLEQMKHEHKCELASLDEQLAVALAEAQTELKREHDDWVAKRSSELELDENSTFKTSCAEMRKKAESEVDLVRQKLKEEQSEKVELLARQASASRLQRDHRLSCAEGTNLERRLAEISAQSATLDAQLFDAKSKTEDCEDKVETIVARMESCDPSGDVADLQKKQARGERQALADKSAREAELAQLLAQHPKIEEERTREEAELRLSTNQELAFAERKVKDMLKSKQCTLDQATAFLQSLREQTNDLKQKLDSARRKSLSDMTSCPSKS</sequence>
<dbReference type="Proteomes" id="UP000266841">
    <property type="component" value="Unassembled WGS sequence"/>
</dbReference>
<keyword evidence="1" id="KW-0175">Coiled coil</keyword>
<feature type="compositionally biased region" description="Basic and acidic residues" evidence="2">
    <location>
        <begin position="647"/>
        <end position="660"/>
    </location>
</feature>
<proteinExistence type="predicted"/>
<feature type="compositionally biased region" description="Polar residues" evidence="2">
    <location>
        <begin position="661"/>
        <end position="670"/>
    </location>
</feature>
<feature type="region of interest" description="Disordered" evidence="2">
    <location>
        <begin position="35"/>
        <end position="56"/>
    </location>
</feature>
<evidence type="ECO:0000313" key="3">
    <source>
        <dbReference type="EMBL" id="EJK49762.1"/>
    </source>
</evidence>
<dbReference type="EMBL" id="AGNL01044460">
    <property type="protein sequence ID" value="EJK49762.1"/>
    <property type="molecule type" value="Genomic_DNA"/>
</dbReference>
<feature type="coiled-coil region" evidence="1">
    <location>
        <begin position="463"/>
        <end position="490"/>
    </location>
</feature>
<keyword evidence="4" id="KW-1185">Reference proteome</keyword>
<feature type="coiled-coil region" evidence="1">
    <location>
        <begin position="129"/>
        <end position="170"/>
    </location>
</feature>
<accession>K0RSZ7</accession>
<dbReference type="AlphaFoldDB" id="K0RSZ7"/>
<organism evidence="3 4">
    <name type="scientific">Thalassiosira oceanica</name>
    <name type="common">Marine diatom</name>
    <dbReference type="NCBI Taxonomy" id="159749"/>
    <lineage>
        <taxon>Eukaryota</taxon>
        <taxon>Sar</taxon>
        <taxon>Stramenopiles</taxon>
        <taxon>Ochrophyta</taxon>
        <taxon>Bacillariophyta</taxon>
        <taxon>Coscinodiscophyceae</taxon>
        <taxon>Thalassiosirophycidae</taxon>
        <taxon>Thalassiosirales</taxon>
        <taxon>Thalassiosiraceae</taxon>
        <taxon>Thalassiosira</taxon>
    </lineage>
</organism>
<reference evidence="3 4" key="1">
    <citation type="journal article" date="2012" name="Genome Biol.">
        <title>Genome and low-iron response of an oceanic diatom adapted to chronic iron limitation.</title>
        <authorList>
            <person name="Lommer M."/>
            <person name="Specht M."/>
            <person name="Roy A.S."/>
            <person name="Kraemer L."/>
            <person name="Andreson R."/>
            <person name="Gutowska M.A."/>
            <person name="Wolf J."/>
            <person name="Bergner S.V."/>
            <person name="Schilhabel M.B."/>
            <person name="Klostermeier U.C."/>
            <person name="Beiko R.G."/>
            <person name="Rosenstiel P."/>
            <person name="Hippler M."/>
            <person name="Laroche J."/>
        </authorList>
    </citation>
    <scope>NUCLEOTIDE SEQUENCE [LARGE SCALE GENOMIC DNA]</scope>
    <source>
        <strain evidence="3 4">CCMP1005</strain>
    </source>
</reference>
<evidence type="ECO:0000256" key="2">
    <source>
        <dbReference type="SAM" id="MobiDB-lite"/>
    </source>
</evidence>
<comment type="caution">
    <text evidence="3">The sequence shown here is derived from an EMBL/GenBank/DDBJ whole genome shotgun (WGS) entry which is preliminary data.</text>
</comment>
<evidence type="ECO:0000313" key="4">
    <source>
        <dbReference type="Proteomes" id="UP000266841"/>
    </source>
</evidence>
<name>K0RSZ7_THAOC</name>
<feature type="compositionally biased region" description="Basic and acidic residues" evidence="2">
    <location>
        <begin position="41"/>
        <end position="56"/>
    </location>
</feature>
<feature type="region of interest" description="Disordered" evidence="2">
    <location>
        <begin position="647"/>
        <end position="670"/>
    </location>
</feature>
<dbReference type="OMA" id="DMLAFWR"/>